<evidence type="ECO:0000256" key="1">
    <source>
        <dbReference type="ARBA" id="ARBA00006484"/>
    </source>
</evidence>
<dbReference type="Gene3D" id="3.40.50.720">
    <property type="entry name" value="NAD(P)-binding Rossmann-like Domain"/>
    <property type="match status" value="1"/>
</dbReference>
<dbReference type="GO" id="GO:0030497">
    <property type="term" value="P:fatty acid elongation"/>
    <property type="evidence" value="ECO:0007669"/>
    <property type="project" value="TreeGrafter"/>
</dbReference>
<reference evidence="4 5" key="1">
    <citation type="submission" date="2018-04" db="EMBL/GenBank/DDBJ databases">
        <title>Genome sequencing of Flavobacterium sp. HYN0059.</title>
        <authorList>
            <person name="Yi H."/>
            <person name="Baek C."/>
        </authorList>
    </citation>
    <scope>NUCLEOTIDE SEQUENCE [LARGE SCALE GENOMIC DNA]</scope>
    <source>
        <strain evidence="4 5">HYN0059</strain>
    </source>
</reference>
<dbReference type="Pfam" id="PF13561">
    <property type="entry name" value="adh_short_C2"/>
    <property type="match status" value="1"/>
</dbReference>
<dbReference type="PANTHER" id="PTHR42760">
    <property type="entry name" value="SHORT-CHAIN DEHYDROGENASES/REDUCTASES FAMILY MEMBER"/>
    <property type="match status" value="1"/>
</dbReference>
<evidence type="ECO:0000313" key="4">
    <source>
        <dbReference type="EMBL" id="AWH83904.1"/>
    </source>
</evidence>
<dbReference type="PRINTS" id="PR00080">
    <property type="entry name" value="SDRFAMILY"/>
</dbReference>
<dbReference type="FunFam" id="3.40.50.720:FF:000374">
    <property type="entry name" value="3-oxoacyl-(Acyl-carrier-protein) reductase"/>
    <property type="match status" value="1"/>
</dbReference>
<dbReference type="AlphaFoldDB" id="A0A2S1QU47"/>
<evidence type="ECO:0000313" key="5">
    <source>
        <dbReference type="Proteomes" id="UP000244929"/>
    </source>
</evidence>
<protein>
    <submittedName>
        <fullName evidence="4">Short-chain dehydrogenase</fullName>
    </submittedName>
</protein>
<evidence type="ECO:0000256" key="3">
    <source>
        <dbReference type="ARBA" id="ARBA00023002"/>
    </source>
</evidence>
<dbReference type="GO" id="GO:0016616">
    <property type="term" value="F:oxidoreductase activity, acting on the CH-OH group of donors, NAD or NADP as acceptor"/>
    <property type="evidence" value="ECO:0007669"/>
    <property type="project" value="TreeGrafter"/>
</dbReference>
<dbReference type="Proteomes" id="UP000244929">
    <property type="component" value="Chromosome"/>
</dbReference>
<name>A0A2S1QU47_9FLAO</name>
<dbReference type="PANTHER" id="PTHR42760:SF53">
    <property type="entry name" value="BLR4183 PROTEIN"/>
    <property type="match status" value="1"/>
</dbReference>
<dbReference type="InterPro" id="IPR036291">
    <property type="entry name" value="NAD(P)-bd_dom_sf"/>
</dbReference>
<keyword evidence="3" id="KW-0560">Oxidoreductase</keyword>
<keyword evidence="5" id="KW-1185">Reference proteome</keyword>
<dbReference type="RefSeq" id="WP_108776614.1">
    <property type="nucleotide sequence ID" value="NZ_CP029186.1"/>
</dbReference>
<organism evidence="4 5">
    <name type="scientific">Flavobacterium album</name>
    <dbReference type="NCBI Taxonomy" id="2175091"/>
    <lineage>
        <taxon>Bacteria</taxon>
        <taxon>Pseudomonadati</taxon>
        <taxon>Bacteroidota</taxon>
        <taxon>Flavobacteriia</taxon>
        <taxon>Flavobacteriales</taxon>
        <taxon>Flavobacteriaceae</taxon>
        <taxon>Flavobacterium</taxon>
    </lineage>
</organism>
<dbReference type="SUPFAM" id="SSF51735">
    <property type="entry name" value="NAD(P)-binding Rossmann-fold domains"/>
    <property type="match status" value="1"/>
</dbReference>
<dbReference type="InterPro" id="IPR002347">
    <property type="entry name" value="SDR_fam"/>
</dbReference>
<sequence length="254" mass="27059">MNTKNKIALVTGGSRGLGRNMALSLAKKGIDVVLTYNSNKDEADKVVAEIQSLGQKAAAFQLDAGNVSSFDGFFRNVTAHLEEKAGSKNFDFLINNAGTALYAPFAETTEEQFDTALNIHYKGVFFLTQKALPFLNDGGRIINIASGLARFSFPGSSAYGSMKGAVEVLTRYLARELGSRGIAANVVAPGAIETDFGGGRVRDDKQMNDHIASLTALGRVGLPDDIGGVVAFLCTEEARWINGQRIEVSGGIFL</sequence>
<accession>A0A2S1QU47</accession>
<proteinExistence type="inferred from homology"/>
<gene>
    <name evidence="4" type="ORF">HYN59_01675</name>
</gene>
<evidence type="ECO:0000256" key="2">
    <source>
        <dbReference type="ARBA" id="ARBA00022857"/>
    </source>
</evidence>
<dbReference type="EMBL" id="CP029186">
    <property type="protein sequence ID" value="AWH83904.1"/>
    <property type="molecule type" value="Genomic_DNA"/>
</dbReference>
<dbReference type="KEGG" id="falb:HYN59_01675"/>
<dbReference type="OrthoDB" id="9803333at2"/>
<dbReference type="PRINTS" id="PR00081">
    <property type="entry name" value="GDHRDH"/>
</dbReference>
<comment type="similarity">
    <text evidence="1">Belongs to the short-chain dehydrogenases/reductases (SDR) family.</text>
</comment>
<keyword evidence="2" id="KW-0521">NADP</keyword>